<comment type="caution">
    <text evidence="2">The sequence shown here is derived from an EMBL/GenBank/DDBJ whole genome shotgun (WGS) entry which is preliminary data.</text>
</comment>
<evidence type="ECO:0000256" key="1">
    <source>
        <dbReference type="SAM" id="MobiDB-lite"/>
    </source>
</evidence>
<evidence type="ECO:0000313" key="3">
    <source>
        <dbReference type="Proteomes" id="UP000034832"/>
    </source>
</evidence>
<evidence type="ECO:0000313" key="2">
    <source>
        <dbReference type="EMBL" id="TKT70748.1"/>
    </source>
</evidence>
<name>A0A4U6BP29_9BRAD</name>
<gene>
    <name evidence="2" type="ORF">YH63_004590</name>
</gene>
<dbReference type="RefSeq" id="WP_137325112.1">
    <property type="nucleotide sequence ID" value="NZ_LBIA02000001.1"/>
</dbReference>
<dbReference type="EMBL" id="LBIA02000001">
    <property type="protein sequence ID" value="TKT70748.1"/>
    <property type="molecule type" value="Genomic_DNA"/>
</dbReference>
<reference evidence="2" key="1">
    <citation type="submission" date="2019-04" db="EMBL/GenBank/DDBJ databases">
        <title>Whole genome sequencing of cave bacteria.</title>
        <authorList>
            <person name="Gan H.M."/>
            <person name="Barton H."/>
            <person name="Savka M.A."/>
        </authorList>
    </citation>
    <scope>NUCLEOTIDE SEQUENCE [LARGE SCALE GENOMIC DNA]</scope>
    <source>
        <strain evidence="2">LC387</strain>
    </source>
</reference>
<keyword evidence="3" id="KW-1185">Reference proteome</keyword>
<organism evidence="2 3">
    <name type="scientific">Afipia massiliensis</name>
    <dbReference type="NCBI Taxonomy" id="211460"/>
    <lineage>
        <taxon>Bacteria</taxon>
        <taxon>Pseudomonadati</taxon>
        <taxon>Pseudomonadota</taxon>
        <taxon>Alphaproteobacteria</taxon>
        <taxon>Hyphomicrobiales</taxon>
        <taxon>Nitrobacteraceae</taxon>
        <taxon>Afipia</taxon>
    </lineage>
</organism>
<feature type="region of interest" description="Disordered" evidence="1">
    <location>
        <begin position="1"/>
        <end position="23"/>
    </location>
</feature>
<proteinExistence type="predicted"/>
<dbReference type="AlphaFoldDB" id="A0A4U6BP29"/>
<protein>
    <submittedName>
        <fullName evidence="2">Uncharacterized protein</fullName>
    </submittedName>
</protein>
<sequence length="97" mass="10536">MSRSARSSPAEWAAAKPPAPLKITNRQQALRDTVAEGFSLNGSQRCSKGADIFGTTPKLLHGESALDNAARRMTFARPLFALRKQALLVNHPALYFA</sequence>
<dbReference type="Proteomes" id="UP000034832">
    <property type="component" value="Unassembled WGS sequence"/>
</dbReference>
<accession>A0A4U6BP29</accession>